<sequence>MYHSRTEAEMEEAALRAELENELRNKKQCTYLPFECTQLSLDGYKFCSKHILQDKSAPYKQCSYIYSNNGKRCNLPAPRSDKKDYGYCSEHALKATLARNRQNSKHPLPQTAEVLLHSLSHYIKKPRIRSSSSSTQHSDDGDGPTSDIELKSSKYLDPFVDIDAAALYNAKCNQVLDVCSESESDIEASTFSSVWQDAQADSSDNESIDSDHEDVLKHANVFTAEEITSLTRDKLIRLQSLYIEQYRHLQYLLTKKRRKYLHSLKREKETCCNIYNQVRDNPKEHRLYKKLKALNNYQKCHGVDAILSKRLKDLRVKITDGSGNKSLNYSKCVFSEGGVKCGERSLPLAKHCQKHILEDINQVLFRACGKMTGDVECTTPIAAIFDESTCPLHLEIPPLRSYNQVRKDSESDAEETVEPPINYHQTPPQSQIAEPIKTEFMNYEIPPDIPKMESVPTMLFEENPKSMSESTCKKSNNPFIFGLGGTNLSEENEKLKLEARKAEECARNMMQLSTYITNQMEEQPVEIKCEEMEVETTQEIEIESKQDIEVVNEVANENMEVVEMDSSVVANTESETAVIELKSEDSPLPEAAETKPLPSASPTQMDVNIEDNSNINSMVPSISDHLKDECDSNVNSAVLSISEQFKDKDDSNVNSAVPSISEQLKDEEDSNVDSVVPSISEQLEQEDDSNVNLAVSSINEQLKDEEGSNASLVVPSISEQLKEEDSNVYSAVPSINEQLNNENDFNVNSTVLSINEQLNDEDDFNEHLAVPSISEQLKDADDSNMNLAVPSNVYSVVPSINQQLNNENDFNVNSTVLSINEQLNDEDDFNDHLAVPSISEQLKDEDDSNMNLAVPPVGKAFKDEPKIESEQTETVDNKKKEMVDNQEETVQNKMKEVVDITQADVLKTKEENVEVEMDIIASEDALENVVTV</sequence>
<dbReference type="Pfam" id="PF13891">
    <property type="entry name" value="zf-C3HC3H_KANSL2"/>
    <property type="match status" value="2"/>
</dbReference>
<evidence type="ECO:0000256" key="9">
    <source>
        <dbReference type="ARBA" id="ARBA00023242"/>
    </source>
</evidence>
<evidence type="ECO:0000313" key="16">
    <source>
        <dbReference type="EMBL" id="CAH1108085.1"/>
    </source>
</evidence>
<feature type="compositionally biased region" description="Basic and acidic residues" evidence="14">
    <location>
        <begin position="867"/>
        <end position="883"/>
    </location>
</feature>
<keyword evidence="4" id="KW-1017">Isopeptide bond</keyword>
<protein>
    <recommendedName>
        <fullName evidence="3">KAT8 regulatory NSL complex subunit 2</fullName>
    </recommendedName>
    <alternativeName>
        <fullName evidence="11">NSL complex protein NSL2</fullName>
    </alternativeName>
    <alternativeName>
        <fullName evidence="10">Non-specific lethal 2 homolog</fullName>
    </alternativeName>
</protein>
<gene>
    <name evidence="16" type="ORF">PSYICH_LOCUS8921</name>
</gene>
<dbReference type="SUPFAM" id="SSF48371">
    <property type="entry name" value="ARM repeat"/>
    <property type="match status" value="1"/>
</dbReference>
<comment type="subunit">
    <text evidence="13">Component of the NSL complex at least composed of KAT8/MOF, KANSL1, KANSL2, KANSL3, MCRS1, PHF20, OGT1/OGT, WDR5 and HCFC1.</text>
</comment>
<evidence type="ECO:0000256" key="14">
    <source>
        <dbReference type="SAM" id="MobiDB-lite"/>
    </source>
</evidence>
<evidence type="ECO:0000256" key="7">
    <source>
        <dbReference type="ARBA" id="ARBA00022853"/>
    </source>
</evidence>
<keyword evidence="5" id="KW-0597">Phosphoprotein</keyword>
<dbReference type="PANTHER" id="PTHR13453">
    <property type="entry name" value="KAT8 REGULATORY NSL COMPLEX SUBUNIT 2"/>
    <property type="match status" value="1"/>
</dbReference>
<evidence type="ECO:0000256" key="6">
    <source>
        <dbReference type="ARBA" id="ARBA00022843"/>
    </source>
</evidence>
<organism evidence="16 17">
    <name type="scientific">Psylliodes chrysocephalus</name>
    <dbReference type="NCBI Taxonomy" id="3402493"/>
    <lineage>
        <taxon>Eukaryota</taxon>
        <taxon>Metazoa</taxon>
        <taxon>Ecdysozoa</taxon>
        <taxon>Arthropoda</taxon>
        <taxon>Hexapoda</taxon>
        <taxon>Insecta</taxon>
        <taxon>Pterygota</taxon>
        <taxon>Neoptera</taxon>
        <taxon>Endopterygota</taxon>
        <taxon>Coleoptera</taxon>
        <taxon>Polyphaga</taxon>
        <taxon>Cucujiformia</taxon>
        <taxon>Chrysomeloidea</taxon>
        <taxon>Chrysomelidae</taxon>
        <taxon>Galerucinae</taxon>
        <taxon>Alticini</taxon>
        <taxon>Psylliodes</taxon>
    </lineage>
</organism>
<feature type="domain" description="KANL2-like probable zinc-finger" evidence="15">
    <location>
        <begin position="338"/>
        <end position="393"/>
    </location>
</feature>
<dbReference type="GO" id="GO:0005634">
    <property type="term" value="C:nucleus"/>
    <property type="evidence" value="ECO:0007669"/>
    <property type="project" value="UniProtKB-SubCell"/>
</dbReference>
<feature type="region of interest" description="Disordered" evidence="14">
    <location>
        <begin position="867"/>
        <end position="888"/>
    </location>
</feature>
<accession>A0A9P0CYG4</accession>
<dbReference type="InterPro" id="IPR016024">
    <property type="entry name" value="ARM-type_fold"/>
</dbReference>
<dbReference type="PANTHER" id="PTHR13453:SF1">
    <property type="entry name" value="KAT8 REGULATORY NSL COMPLEX SUBUNIT 2"/>
    <property type="match status" value="1"/>
</dbReference>
<dbReference type="InterPro" id="IPR025927">
    <property type="entry name" value="Znf_KANL2-like"/>
</dbReference>
<dbReference type="InterPro" id="IPR026316">
    <property type="entry name" value="NSL2"/>
</dbReference>
<dbReference type="GO" id="GO:0005739">
    <property type="term" value="C:mitochondrion"/>
    <property type="evidence" value="ECO:0007669"/>
    <property type="project" value="UniProtKB-SubCell"/>
</dbReference>
<dbReference type="EMBL" id="OV651815">
    <property type="protein sequence ID" value="CAH1108085.1"/>
    <property type="molecule type" value="Genomic_DNA"/>
</dbReference>
<keyword evidence="6" id="KW-0832">Ubl conjugation</keyword>
<name>A0A9P0CYG4_9CUCU</name>
<feature type="region of interest" description="Disordered" evidence="14">
    <location>
        <begin position="127"/>
        <end position="148"/>
    </location>
</feature>
<feature type="region of interest" description="Disordered" evidence="14">
    <location>
        <begin position="647"/>
        <end position="671"/>
    </location>
</feature>
<feature type="domain" description="KANL2-like probable zinc-finger" evidence="15">
    <location>
        <begin position="34"/>
        <end position="92"/>
    </location>
</feature>
<evidence type="ECO:0000259" key="15">
    <source>
        <dbReference type="Pfam" id="PF13891"/>
    </source>
</evidence>
<keyword evidence="17" id="KW-1185">Reference proteome</keyword>
<reference evidence="16" key="1">
    <citation type="submission" date="2022-01" db="EMBL/GenBank/DDBJ databases">
        <authorList>
            <person name="King R."/>
        </authorList>
    </citation>
    <scope>NUCLEOTIDE SEQUENCE</scope>
</reference>
<evidence type="ECO:0000256" key="1">
    <source>
        <dbReference type="ARBA" id="ARBA00004123"/>
    </source>
</evidence>
<dbReference type="GO" id="GO:0006325">
    <property type="term" value="P:chromatin organization"/>
    <property type="evidence" value="ECO:0007669"/>
    <property type="project" value="UniProtKB-KW"/>
</dbReference>
<evidence type="ECO:0000256" key="5">
    <source>
        <dbReference type="ARBA" id="ARBA00022553"/>
    </source>
</evidence>
<evidence type="ECO:0000256" key="12">
    <source>
        <dbReference type="ARBA" id="ARBA00093359"/>
    </source>
</evidence>
<evidence type="ECO:0000256" key="8">
    <source>
        <dbReference type="ARBA" id="ARBA00023128"/>
    </source>
</evidence>
<keyword evidence="9" id="KW-0539">Nucleus</keyword>
<evidence type="ECO:0000256" key="2">
    <source>
        <dbReference type="ARBA" id="ARBA00004173"/>
    </source>
</evidence>
<proteinExistence type="predicted"/>
<dbReference type="InterPro" id="IPR011989">
    <property type="entry name" value="ARM-like"/>
</dbReference>
<feature type="compositionally biased region" description="Polar residues" evidence="14">
    <location>
        <begin position="652"/>
        <end position="662"/>
    </location>
</feature>
<evidence type="ECO:0000256" key="11">
    <source>
        <dbReference type="ARBA" id="ARBA00033378"/>
    </source>
</evidence>
<dbReference type="Gene3D" id="1.25.10.10">
    <property type="entry name" value="Leucine-rich Repeat Variant"/>
    <property type="match status" value="1"/>
</dbReference>
<evidence type="ECO:0000256" key="10">
    <source>
        <dbReference type="ARBA" id="ARBA00032947"/>
    </source>
</evidence>
<keyword evidence="7" id="KW-0156">Chromatin regulator</keyword>
<keyword evidence="8" id="KW-0496">Mitochondrion</keyword>
<comment type="subcellular location">
    <subcellularLocation>
        <location evidence="2">Mitochondrion</location>
    </subcellularLocation>
    <subcellularLocation>
        <location evidence="1">Nucleus</location>
    </subcellularLocation>
</comment>
<dbReference type="Proteomes" id="UP001153636">
    <property type="component" value="Chromosome 3"/>
</dbReference>
<evidence type="ECO:0000256" key="13">
    <source>
        <dbReference type="ARBA" id="ARBA00093543"/>
    </source>
</evidence>
<evidence type="ECO:0000256" key="3">
    <source>
        <dbReference type="ARBA" id="ARBA00015508"/>
    </source>
</evidence>
<feature type="region of interest" description="Disordered" evidence="14">
    <location>
        <begin position="583"/>
        <end position="608"/>
    </location>
</feature>
<evidence type="ECO:0000313" key="17">
    <source>
        <dbReference type="Proteomes" id="UP001153636"/>
    </source>
</evidence>
<dbReference type="AlphaFoldDB" id="A0A9P0CYG4"/>
<evidence type="ECO:0000256" key="4">
    <source>
        <dbReference type="ARBA" id="ARBA00022499"/>
    </source>
</evidence>
<dbReference type="GO" id="GO:0044545">
    <property type="term" value="C:NSL complex"/>
    <property type="evidence" value="ECO:0007669"/>
    <property type="project" value="TreeGrafter"/>
</dbReference>
<dbReference type="OrthoDB" id="677315at2759"/>
<feature type="region of interest" description="Disordered" evidence="14">
    <location>
        <begin position="404"/>
        <end position="430"/>
    </location>
</feature>
<comment type="function">
    <text evidence="12">Non-catalytic component of the NSL histone acetyltransferase complex, a multiprotein complex that mediates histone H4 acetylation at 'Lys-5'- and 'Lys-8' (H4K5ac and H4K8ac) at transcription start sites and promotes transcription initiation. Required for NSL complex stability and for transcription of intraciliary transport genes in both ciliated and non-ciliated cells by regulating histone H4 acetylation at 'Lys-5'- and 'Lys-12' (H4K5ac and H4K12ac). This is necessary for cilium assembly in ciliated cells and for organization of the microtubule cytoskeleton in non-ciliated cells. Required within the NSL complex to maintain nuclear architecture stability by promoting KAT8-mediated acetylation of lamin LMNA.</text>
</comment>